<accession>A0A2A6C2L0</accession>
<name>A0A2A6C2L0_PRIPA</name>
<evidence type="ECO:0000313" key="2">
    <source>
        <dbReference type="Proteomes" id="UP000005239"/>
    </source>
</evidence>
<sequence length="395" mass="45757">MKLFYKEENYPFFYSNACGKLKGVLIELWETIASMRGEELSIEKISSPDANDECLPMDAFSYVSPRSVSPEQTHSYRYSTWIFVEPTNETLDIIPNFIFYFVFTFQVLLYIFLAFVLKSILEKAIKWVRKNGKNKNVHPVVNTTIGYIDFIRLSCIIVSFYLLELTWQGNFNGNTLITIEKQGTIFTELISQFNRGKRKLVIEAGVDYFDDGEAKILFGGSSNFIYGNSVSERLRTTCDDFSRVGFFYETDFMLYQTNLELQSHCNIARISLLPGESTPVPWLTQNMREGKATFHQFHRNETKKNRELVDFALLSVYRFENLNDALMVRHLDARAFLNAVKFLLKRYTISENAPMNLDQASVPISILIVGLILSLIVFYFEFVVYYSHIICCSKD</sequence>
<gene>
    <name evidence="1" type="primary">WBGene00113707</name>
</gene>
<dbReference type="AlphaFoldDB" id="A0A2A6C2L0"/>
<accession>A0A8R1YHI8</accession>
<evidence type="ECO:0000313" key="1">
    <source>
        <dbReference type="EnsemblMetazoa" id="PPA24153.1"/>
    </source>
</evidence>
<dbReference type="Proteomes" id="UP000005239">
    <property type="component" value="Unassembled WGS sequence"/>
</dbReference>
<organism evidence="1 2">
    <name type="scientific">Pristionchus pacificus</name>
    <name type="common">Parasitic nematode worm</name>
    <dbReference type="NCBI Taxonomy" id="54126"/>
    <lineage>
        <taxon>Eukaryota</taxon>
        <taxon>Metazoa</taxon>
        <taxon>Ecdysozoa</taxon>
        <taxon>Nematoda</taxon>
        <taxon>Chromadorea</taxon>
        <taxon>Rhabditida</taxon>
        <taxon>Rhabditina</taxon>
        <taxon>Diplogasteromorpha</taxon>
        <taxon>Diplogasteroidea</taxon>
        <taxon>Neodiplogasteridae</taxon>
        <taxon>Pristionchus</taxon>
    </lineage>
</organism>
<reference evidence="2" key="1">
    <citation type="journal article" date="2008" name="Nat. Genet.">
        <title>The Pristionchus pacificus genome provides a unique perspective on nematode lifestyle and parasitism.</title>
        <authorList>
            <person name="Dieterich C."/>
            <person name="Clifton S.W."/>
            <person name="Schuster L.N."/>
            <person name="Chinwalla A."/>
            <person name="Delehaunty K."/>
            <person name="Dinkelacker I."/>
            <person name="Fulton L."/>
            <person name="Fulton R."/>
            <person name="Godfrey J."/>
            <person name="Minx P."/>
            <person name="Mitreva M."/>
            <person name="Roeseler W."/>
            <person name="Tian H."/>
            <person name="Witte H."/>
            <person name="Yang S.P."/>
            <person name="Wilson R.K."/>
            <person name="Sommer R.J."/>
        </authorList>
    </citation>
    <scope>NUCLEOTIDE SEQUENCE [LARGE SCALE GENOMIC DNA]</scope>
    <source>
        <strain evidence="2">PS312</strain>
    </source>
</reference>
<reference evidence="1" key="2">
    <citation type="submission" date="2022-06" db="UniProtKB">
        <authorList>
            <consortium name="EnsemblMetazoa"/>
        </authorList>
    </citation>
    <scope>IDENTIFICATION</scope>
    <source>
        <strain evidence="1">PS312</strain>
    </source>
</reference>
<protein>
    <submittedName>
        <fullName evidence="1">Uncharacterized protein</fullName>
    </submittedName>
</protein>
<dbReference type="EnsemblMetazoa" id="PPA24153.1">
    <property type="protein sequence ID" value="PPA24153.1"/>
    <property type="gene ID" value="WBGene00113707"/>
</dbReference>
<proteinExistence type="predicted"/>
<keyword evidence="2" id="KW-1185">Reference proteome</keyword>